<dbReference type="InterPro" id="IPR046660">
    <property type="entry name" value="DUF6769"/>
</dbReference>
<gene>
    <name evidence="2" type="ORF">E5356_08565</name>
</gene>
<keyword evidence="3" id="KW-1185">Reference proteome</keyword>
<evidence type="ECO:0000256" key="1">
    <source>
        <dbReference type="SAM" id="Phobius"/>
    </source>
</evidence>
<dbReference type="Proteomes" id="UP000305751">
    <property type="component" value="Unassembled WGS sequence"/>
</dbReference>
<keyword evidence="1" id="KW-0472">Membrane</keyword>
<feature type="transmembrane region" description="Helical" evidence="1">
    <location>
        <begin position="7"/>
        <end position="25"/>
    </location>
</feature>
<name>A0A4S2AT75_9BACE</name>
<dbReference type="Pfam" id="PF20558">
    <property type="entry name" value="DUF6769"/>
    <property type="match status" value="1"/>
</dbReference>
<sequence>MKGKKRIIVTLLFFINIIMLMAAVIPHHHHSDGMICMKQDLPVEQQCPMHHHHHPANDSCCSNECLTRFQSPVPSVHTDSDPDYVFIATLFTDVIIEHLLRPLERRGKNYYVYRDSLHGTDTPRATPLRAPPYSVFA</sequence>
<accession>A0A4S2AT75</accession>
<comment type="caution">
    <text evidence="2">The sequence shown here is derived from an EMBL/GenBank/DDBJ whole genome shotgun (WGS) entry which is preliminary data.</text>
</comment>
<keyword evidence="1" id="KW-1133">Transmembrane helix</keyword>
<organism evidence="2 3">
    <name type="scientific">Bacteroides acidifaciens</name>
    <dbReference type="NCBI Taxonomy" id="85831"/>
    <lineage>
        <taxon>Bacteria</taxon>
        <taxon>Pseudomonadati</taxon>
        <taxon>Bacteroidota</taxon>
        <taxon>Bacteroidia</taxon>
        <taxon>Bacteroidales</taxon>
        <taxon>Bacteroidaceae</taxon>
        <taxon>Bacteroides</taxon>
    </lineage>
</organism>
<evidence type="ECO:0000313" key="3">
    <source>
        <dbReference type="Proteomes" id="UP000305751"/>
    </source>
</evidence>
<proteinExistence type="predicted"/>
<dbReference type="EMBL" id="SRZA01000020">
    <property type="protein sequence ID" value="TGY04383.1"/>
    <property type="molecule type" value="Genomic_DNA"/>
</dbReference>
<keyword evidence="1" id="KW-0812">Transmembrane</keyword>
<evidence type="ECO:0000313" key="2">
    <source>
        <dbReference type="EMBL" id="TGY04383.1"/>
    </source>
</evidence>
<dbReference type="AlphaFoldDB" id="A0A4S2AT75"/>
<protein>
    <submittedName>
        <fullName evidence="2">Uncharacterized protein</fullName>
    </submittedName>
</protein>
<reference evidence="2 3" key="1">
    <citation type="submission" date="2019-04" db="EMBL/GenBank/DDBJ databases">
        <title>Microbes associate with the intestines of laboratory mice.</title>
        <authorList>
            <person name="Navarre W."/>
            <person name="Wong E."/>
            <person name="Huang K."/>
            <person name="Tropini C."/>
            <person name="Ng K."/>
            <person name="Yu B."/>
        </authorList>
    </citation>
    <scope>NUCLEOTIDE SEQUENCE [LARGE SCALE GENOMIC DNA]</scope>
    <source>
        <strain evidence="2 3">NM70_E10</strain>
    </source>
</reference>
<dbReference type="RefSeq" id="WP_128824266.1">
    <property type="nucleotide sequence ID" value="NZ_CAJTBC010000001.1"/>
</dbReference>